<dbReference type="RefSeq" id="WP_208228120.1">
    <property type="nucleotide sequence ID" value="NZ_CP050854.1"/>
</dbReference>
<reference evidence="2 3" key="1">
    <citation type="submission" date="2020-03" db="EMBL/GenBank/DDBJ databases">
        <authorList>
            <person name="Bakhshi Ganjeh M."/>
        </authorList>
    </citation>
    <scope>NUCLEOTIDE SEQUENCE [LARGE SCALE GENOMIC DNA]</scope>
    <source>
        <strain evidence="3">Iran 50</strain>
    </source>
</reference>
<feature type="chain" id="PRO_5045423530" evidence="1">
    <location>
        <begin position="20"/>
        <end position="239"/>
    </location>
</feature>
<organism evidence="2 3">
    <name type="scientific">Brenneria izadpanahii</name>
    <dbReference type="NCBI Taxonomy" id="2722756"/>
    <lineage>
        <taxon>Bacteria</taxon>
        <taxon>Pseudomonadati</taxon>
        <taxon>Pseudomonadota</taxon>
        <taxon>Gammaproteobacteria</taxon>
        <taxon>Enterobacterales</taxon>
        <taxon>Pectobacteriaceae</taxon>
        <taxon>Brenneria</taxon>
    </lineage>
</organism>
<sequence>MLRKITLGLLMMLSWQAQAAYQCNVNPQDDIVISPQSVQVVGASGNLQISPQGDIIRNGAPLTLTAGQRQQSRAYQADIRQQLPWIDQGAHQHLEKARVALDKVIVQELGSGSNVRNRLTTLNDQLKQQMNRIIEHRSDGLAFHHQAIKQVEQDGRQIVEQSMGGVLQDSLNEMGVKQMSNGGNPLQVMMGNLGGLQKAIQTEWNNQEIEFQRFGREVCDRVTSLENQRKGLLQTLNQD</sequence>
<keyword evidence="3" id="KW-1185">Reference proteome</keyword>
<gene>
    <name evidence="2" type="ORF">HC231_18130</name>
</gene>
<dbReference type="NCBIfam" id="NF007913">
    <property type="entry name" value="PRK10626.1"/>
    <property type="match status" value="1"/>
</dbReference>
<feature type="signal peptide" evidence="1">
    <location>
        <begin position="1"/>
        <end position="19"/>
    </location>
</feature>
<dbReference type="EMBL" id="CP050854">
    <property type="protein sequence ID" value="QTF09623.1"/>
    <property type="molecule type" value="Genomic_DNA"/>
</dbReference>
<keyword evidence="1" id="KW-0732">Signal</keyword>
<accession>A0ABX7UV64</accession>
<protein>
    <submittedName>
        <fullName evidence="2">DUF2884 domain-containing protein</fullName>
    </submittedName>
</protein>
<evidence type="ECO:0000313" key="3">
    <source>
        <dbReference type="Proteomes" id="UP000671960"/>
    </source>
</evidence>
<proteinExistence type="predicted"/>
<dbReference type="Pfam" id="PF11101">
    <property type="entry name" value="DUF2884"/>
    <property type="match status" value="1"/>
</dbReference>
<evidence type="ECO:0000256" key="1">
    <source>
        <dbReference type="SAM" id="SignalP"/>
    </source>
</evidence>
<evidence type="ECO:0000313" key="2">
    <source>
        <dbReference type="EMBL" id="QTF09623.1"/>
    </source>
</evidence>
<dbReference type="Proteomes" id="UP000671960">
    <property type="component" value="Chromosome"/>
</dbReference>
<dbReference type="InterPro" id="IPR021307">
    <property type="entry name" value="DUF2884"/>
</dbReference>
<name>A0ABX7UV64_9GAMM</name>